<dbReference type="RefSeq" id="WP_023939050.1">
    <property type="nucleotide sequence ID" value="NZ_CGVP01000001.1"/>
</dbReference>
<protein>
    <submittedName>
        <fullName evidence="3">DUF5626 family protein</fullName>
    </submittedName>
</protein>
<dbReference type="Gene3D" id="2.60.40.3860">
    <property type="match status" value="1"/>
</dbReference>
<dbReference type="InterPro" id="IPR040491">
    <property type="entry name" value="DUF5626"/>
</dbReference>
<dbReference type="EMBL" id="PTQV01000032">
    <property type="protein sequence ID" value="RJP82529.1"/>
    <property type="molecule type" value="Genomic_DNA"/>
</dbReference>
<reference evidence="6 7" key="2">
    <citation type="submission" date="2018-02" db="EMBL/GenBank/DDBJ databases">
        <authorList>
            <person name="Handem S."/>
        </authorList>
    </citation>
    <scope>NUCLEOTIDE SEQUENCE [LARGE SCALE GENOMIC DNA]</scope>
    <source>
        <strain evidence="6">Spain3473</strain>
        <strain evidence="7">Spain939</strain>
    </source>
</reference>
<dbReference type="Proteomes" id="UP000265600">
    <property type="component" value="Unassembled WGS sequence"/>
</dbReference>
<feature type="chain" id="PRO_5044390507" evidence="1">
    <location>
        <begin position="27"/>
        <end position="177"/>
    </location>
</feature>
<dbReference type="EMBL" id="PTTJ01000081">
    <property type="protein sequence ID" value="RJP12346.1"/>
    <property type="molecule type" value="Genomic_DNA"/>
</dbReference>
<dbReference type="Pfam" id="PF18540">
    <property type="entry name" value="DUF5626"/>
    <property type="match status" value="1"/>
</dbReference>
<evidence type="ECO:0000313" key="4">
    <source>
        <dbReference type="EMBL" id="RJP12346.1"/>
    </source>
</evidence>
<dbReference type="AlphaFoldDB" id="A0A3A4RZM4"/>
<sequence length="177" mass="19940">MKKNFMIFLTAVASLLFLTTFSTTKADENIDNNGSYETRTSLVMKVGDSATQVFTDNSGEENVITVTKVADRPRTSFRWAQVGSEKASNGTYHISYRRGIFNCGFYITIDTRNITSAYDLWYFHLVGTNSANLVHESNRRATAYFTFQLSVPWINGPSWDGALRAELDADYLVTLVK</sequence>
<dbReference type="Proteomes" id="UP000743672">
    <property type="component" value="Unassembled WGS sequence"/>
</dbReference>
<evidence type="ECO:0000259" key="2">
    <source>
        <dbReference type="Pfam" id="PF18540"/>
    </source>
</evidence>
<gene>
    <name evidence="5" type="ORF">C5O68_05420</name>
    <name evidence="4" type="ORF">C5O69_05885</name>
    <name evidence="3" type="ORF">IAI20_01925</name>
</gene>
<evidence type="ECO:0000313" key="6">
    <source>
        <dbReference type="Proteomes" id="UP000265600"/>
    </source>
</evidence>
<reference evidence="3" key="3">
    <citation type="journal article" date="2020" name="J. Clin. Microbiol.">
        <title>Streptococcus pseudopneumoniae: Use of whole genome sequences to validate methods used for identification.</title>
        <authorList>
            <person name="Jensen C.S."/>
            <person name="Iversen K.H."/>
            <person name="Dargis R."/>
            <person name="Shewmaker P."/>
            <person name="Rasmussen S."/>
            <person name="Christensen J.J."/>
            <person name="Nielsen X.C."/>
        </authorList>
    </citation>
    <scope>NUCLEOTIDE SEQUENCE</scope>
    <source>
        <strain evidence="3">256-03</strain>
    </source>
</reference>
<accession>A0A0T8TI44</accession>
<keyword evidence="1" id="KW-0732">Signal</keyword>
<evidence type="ECO:0000313" key="5">
    <source>
        <dbReference type="EMBL" id="RJP82529.1"/>
    </source>
</evidence>
<evidence type="ECO:0000313" key="3">
    <source>
        <dbReference type="EMBL" id="MBF9672891.1"/>
    </source>
</evidence>
<evidence type="ECO:0000256" key="1">
    <source>
        <dbReference type="SAM" id="SignalP"/>
    </source>
</evidence>
<reference evidence="5" key="1">
    <citation type="submission" date="2018-02" db="EMBL/GenBank/DDBJ databases">
        <authorList>
            <person name="Cohen D.B."/>
            <person name="Kent A.D."/>
        </authorList>
    </citation>
    <scope>NUCLEOTIDE SEQUENCE</scope>
    <source>
        <strain evidence="4">Spain3473</strain>
        <strain evidence="5">Spain939</strain>
    </source>
</reference>
<dbReference type="Proteomes" id="UP000266144">
    <property type="component" value="Unassembled WGS sequence"/>
</dbReference>
<feature type="signal peptide" evidence="1">
    <location>
        <begin position="1"/>
        <end position="26"/>
    </location>
</feature>
<dbReference type="EMBL" id="JACSZI010000004">
    <property type="protein sequence ID" value="MBF9672891.1"/>
    <property type="molecule type" value="Genomic_DNA"/>
</dbReference>
<feature type="domain" description="DUF5626" evidence="2">
    <location>
        <begin position="53"/>
        <end position="166"/>
    </location>
</feature>
<accession>A0A3A4RZM4</accession>
<name>A0A3A4RZM4_9STRE</name>
<comment type="caution">
    <text evidence="5">The sequence shown here is derived from an EMBL/GenBank/DDBJ whole genome shotgun (WGS) entry which is preliminary data.</text>
</comment>
<evidence type="ECO:0000313" key="7">
    <source>
        <dbReference type="Proteomes" id="UP000266144"/>
    </source>
</evidence>
<proteinExistence type="predicted"/>
<organism evidence="5 7">
    <name type="scientific">Streptococcus pseudopneumoniae</name>
    <dbReference type="NCBI Taxonomy" id="257758"/>
    <lineage>
        <taxon>Bacteria</taxon>
        <taxon>Bacillati</taxon>
        <taxon>Bacillota</taxon>
        <taxon>Bacilli</taxon>
        <taxon>Lactobacillales</taxon>
        <taxon>Streptococcaceae</taxon>
        <taxon>Streptococcus</taxon>
    </lineage>
</organism>